<name>A0A2J6S6W6_HYAVF</name>
<feature type="compositionally biased region" description="Acidic residues" evidence="1">
    <location>
        <begin position="183"/>
        <end position="193"/>
    </location>
</feature>
<sequence>MDFNMKDEQNWEREQHINLQVQALHREIDHKRFTLEVISTIHHQLIGPTSENSINKEILNRYIGTLGADEKHRISCELEIFGSTGQISSYFVRGQELDTFAVEEMIQIVKEWTKTCQRATRTQENLKDLRWALAREELDFVREKRQDELDDDGQESKRTRKFNDLYDATPERKRRPRANVEREVDETNTMDLN</sequence>
<dbReference type="EMBL" id="KZ613939">
    <property type="protein sequence ID" value="PMD46504.1"/>
    <property type="molecule type" value="Genomic_DNA"/>
</dbReference>
<dbReference type="OrthoDB" id="10446003at2759"/>
<feature type="compositionally biased region" description="Basic and acidic residues" evidence="1">
    <location>
        <begin position="154"/>
        <end position="164"/>
    </location>
</feature>
<evidence type="ECO:0000313" key="2">
    <source>
        <dbReference type="EMBL" id="PMD46504.1"/>
    </source>
</evidence>
<gene>
    <name evidence="2" type="ORF">L207DRAFT_523895</name>
</gene>
<evidence type="ECO:0000313" key="3">
    <source>
        <dbReference type="Proteomes" id="UP000235786"/>
    </source>
</evidence>
<evidence type="ECO:0000256" key="1">
    <source>
        <dbReference type="SAM" id="MobiDB-lite"/>
    </source>
</evidence>
<protein>
    <submittedName>
        <fullName evidence="2">Uncharacterized protein</fullName>
    </submittedName>
</protein>
<feature type="region of interest" description="Disordered" evidence="1">
    <location>
        <begin position="145"/>
        <end position="193"/>
    </location>
</feature>
<organism evidence="2 3">
    <name type="scientific">Hyaloscypha variabilis (strain UAMH 11265 / GT02V1 / F)</name>
    <name type="common">Meliniomyces variabilis</name>
    <dbReference type="NCBI Taxonomy" id="1149755"/>
    <lineage>
        <taxon>Eukaryota</taxon>
        <taxon>Fungi</taxon>
        <taxon>Dikarya</taxon>
        <taxon>Ascomycota</taxon>
        <taxon>Pezizomycotina</taxon>
        <taxon>Leotiomycetes</taxon>
        <taxon>Helotiales</taxon>
        <taxon>Hyaloscyphaceae</taxon>
        <taxon>Hyaloscypha</taxon>
        <taxon>Hyaloscypha variabilis</taxon>
    </lineage>
</organism>
<proteinExistence type="predicted"/>
<keyword evidence="3" id="KW-1185">Reference proteome</keyword>
<accession>A0A2J6S6W6</accession>
<dbReference type="Proteomes" id="UP000235786">
    <property type="component" value="Unassembled WGS sequence"/>
</dbReference>
<reference evidence="2 3" key="1">
    <citation type="submission" date="2016-04" db="EMBL/GenBank/DDBJ databases">
        <title>A degradative enzymes factory behind the ericoid mycorrhizal symbiosis.</title>
        <authorList>
            <consortium name="DOE Joint Genome Institute"/>
            <person name="Martino E."/>
            <person name="Morin E."/>
            <person name="Grelet G."/>
            <person name="Kuo A."/>
            <person name="Kohler A."/>
            <person name="Daghino S."/>
            <person name="Barry K."/>
            <person name="Choi C."/>
            <person name="Cichocki N."/>
            <person name="Clum A."/>
            <person name="Copeland A."/>
            <person name="Hainaut M."/>
            <person name="Haridas S."/>
            <person name="Labutti K."/>
            <person name="Lindquist E."/>
            <person name="Lipzen A."/>
            <person name="Khouja H.-R."/>
            <person name="Murat C."/>
            <person name="Ohm R."/>
            <person name="Olson A."/>
            <person name="Spatafora J."/>
            <person name="Veneault-Fourrey C."/>
            <person name="Henrissat B."/>
            <person name="Grigoriev I."/>
            <person name="Martin F."/>
            <person name="Perotto S."/>
        </authorList>
    </citation>
    <scope>NUCLEOTIDE SEQUENCE [LARGE SCALE GENOMIC DNA]</scope>
    <source>
        <strain evidence="2 3">F</strain>
    </source>
</reference>
<dbReference type="AlphaFoldDB" id="A0A2J6S6W6"/>